<dbReference type="InterPro" id="IPR004838">
    <property type="entry name" value="NHTrfase_class1_PyrdxlP-BS"/>
</dbReference>
<dbReference type="PROSITE" id="PS00105">
    <property type="entry name" value="AA_TRANSFER_CLASS_1"/>
    <property type="match status" value="1"/>
</dbReference>
<dbReference type="AlphaFoldDB" id="A0A921MEE4"/>
<evidence type="ECO:0000256" key="6">
    <source>
        <dbReference type="RuleBase" id="RU000481"/>
    </source>
</evidence>
<dbReference type="SUPFAM" id="SSF53383">
    <property type="entry name" value="PLP-dependent transferases"/>
    <property type="match status" value="1"/>
</dbReference>
<keyword evidence="4 6" id="KW-0808">Transferase</keyword>
<keyword evidence="3 6" id="KW-0032">Aminotransferase</keyword>
<dbReference type="PANTHER" id="PTHR46383">
    <property type="entry name" value="ASPARTATE AMINOTRANSFERASE"/>
    <property type="match status" value="1"/>
</dbReference>
<dbReference type="InterPro" id="IPR004839">
    <property type="entry name" value="Aminotransferase_I/II_large"/>
</dbReference>
<feature type="domain" description="Aminotransferase class I/classII large" evidence="7">
    <location>
        <begin position="43"/>
        <end position="395"/>
    </location>
</feature>
<evidence type="ECO:0000256" key="5">
    <source>
        <dbReference type="ARBA" id="ARBA00022898"/>
    </source>
</evidence>
<name>A0A921MEE4_9MICO</name>
<protein>
    <recommendedName>
        <fullName evidence="6">Aminotransferase</fullName>
        <ecNumber evidence="6">2.6.1.-</ecNumber>
    </recommendedName>
</protein>
<dbReference type="PANTHER" id="PTHR46383:SF2">
    <property type="entry name" value="AMINOTRANSFERASE"/>
    <property type="match status" value="1"/>
</dbReference>
<gene>
    <name evidence="8" type="ORF">K8V08_09100</name>
</gene>
<accession>A0A921MEE4</accession>
<reference evidence="8" key="1">
    <citation type="journal article" date="2021" name="PeerJ">
        <title>Extensive microbial diversity within the chicken gut microbiome revealed by metagenomics and culture.</title>
        <authorList>
            <person name="Gilroy R."/>
            <person name="Ravi A."/>
            <person name="Getino M."/>
            <person name="Pursley I."/>
            <person name="Horton D.L."/>
            <person name="Alikhan N.F."/>
            <person name="Baker D."/>
            <person name="Gharbi K."/>
            <person name="Hall N."/>
            <person name="Watson M."/>
            <person name="Adriaenssens E.M."/>
            <person name="Foster-Nyarko E."/>
            <person name="Jarju S."/>
            <person name="Secka A."/>
            <person name="Antonio M."/>
            <person name="Oren A."/>
            <person name="Chaudhuri R.R."/>
            <person name="La Ragione R."/>
            <person name="Hildebrand F."/>
            <person name="Pallen M.J."/>
        </authorList>
    </citation>
    <scope>NUCLEOTIDE SEQUENCE</scope>
    <source>
        <strain evidence="8">ChiGjej5B5-7349</strain>
    </source>
</reference>
<dbReference type="Pfam" id="PF00155">
    <property type="entry name" value="Aminotran_1_2"/>
    <property type="match status" value="1"/>
</dbReference>
<dbReference type="EC" id="2.6.1.-" evidence="6"/>
<dbReference type="InterPro" id="IPR015421">
    <property type="entry name" value="PyrdxlP-dep_Trfase_major"/>
</dbReference>
<evidence type="ECO:0000256" key="1">
    <source>
        <dbReference type="ARBA" id="ARBA00001933"/>
    </source>
</evidence>
<dbReference type="CDD" id="cd00609">
    <property type="entry name" value="AAT_like"/>
    <property type="match status" value="1"/>
</dbReference>
<keyword evidence="5" id="KW-0663">Pyridoxal phosphate</keyword>
<organism evidence="8 9">
    <name type="scientific">Brevibacterium senegalense</name>
    <dbReference type="NCBI Taxonomy" id="1033736"/>
    <lineage>
        <taxon>Bacteria</taxon>
        <taxon>Bacillati</taxon>
        <taxon>Actinomycetota</taxon>
        <taxon>Actinomycetes</taxon>
        <taxon>Micrococcales</taxon>
        <taxon>Brevibacteriaceae</taxon>
        <taxon>Brevibacterium</taxon>
    </lineage>
</organism>
<evidence type="ECO:0000256" key="3">
    <source>
        <dbReference type="ARBA" id="ARBA00022576"/>
    </source>
</evidence>
<proteinExistence type="inferred from homology"/>
<sequence length="406" mass="43921">MDTTQTPQTHRETTTSIRSTRVRPFAVMGILNRVFEMRAQGRDVISLCVGEPSQGAPAGVRRRAAEVVQDGTDLGYSAIFGIVPLRERLAEHYRRWYGVDIPVERIAVTGGSSGAFDMVFLASFDAGDRVALATPGYPAYSNILRAQDVEVVELPCGPDVRFQPTVEMLEAAHRQGPLKGLMIASPANPTGTMIEEPELRALYDWCRANGVRLISDEIYHGVTFTGSKGTSALECGDDVVVISSFSKYWGMTGWRLGWAILPEDLVEPCDAIAGNLSLCPPVPAQHACVEAFTDEAYAECDAAVEGFAVARQLVLDAVADLRWTDMAPADGAFYMYFRIDDVLGSFADASDWCAALLEQEGVALAPGIDFDPINGHNAVRLSLAAGPDAIAEALVRIRRFQDSLAG</sequence>
<dbReference type="Gene3D" id="3.40.640.10">
    <property type="entry name" value="Type I PLP-dependent aspartate aminotransferase-like (Major domain)"/>
    <property type="match status" value="1"/>
</dbReference>
<evidence type="ECO:0000256" key="2">
    <source>
        <dbReference type="ARBA" id="ARBA00007441"/>
    </source>
</evidence>
<evidence type="ECO:0000313" key="8">
    <source>
        <dbReference type="EMBL" id="HJG80553.1"/>
    </source>
</evidence>
<comment type="caution">
    <text evidence="8">The sequence shown here is derived from an EMBL/GenBank/DDBJ whole genome shotgun (WGS) entry which is preliminary data.</text>
</comment>
<dbReference type="PRINTS" id="PR00753">
    <property type="entry name" value="ACCSYNTHASE"/>
</dbReference>
<comment type="cofactor">
    <cofactor evidence="1 6">
        <name>pyridoxal 5'-phosphate</name>
        <dbReference type="ChEBI" id="CHEBI:597326"/>
    </cofactor>
</comment>
<reference evidence="8" key="2">
    <citation type="submission" date="2021-09" db="EMBL/GenBank/DDBJ databases">
        <authorList>
            <person name="Gilroy R."/>
        </authorList>
    </citation>
    <scope>NUCLEOTIDE SEQUENCE</scope>
    <source>
        <strain evidence="8">ChiGjej5B5-7349</strain>
    </source>
</reference>
<dbReference type="Proteomes" id="UP000784435">
    <property type="component" value="Unassembled WGS sequence"/>
</dbReference>
<evidence type="ECO:0000256" key="4">
    <source>
        <dbReference type="ARBA" id="ARBA00022679"/>
    </source>
</evidence>
<dbReference type="InterPro" id="IPR015424">
    <property type="entry name" value="PyrdxlP-dep_Trfase"/>
</dbReference>
<dbReference type="GO" id="GO:0030170">
    <property type="term" value="F:pyridoxal phosphate binding"/>
    <property type="evidence" value="ECO:0007669"/>
    <property type="project" value="InterPro"/>
</dbReference>
<evidence type="ECO:0000259" key="7">
    <source>
        <dbReference type="Pfam" id="PF00155"/>
    </source>
</evidence>
<dbReference type="GO" id="GO:0008483">
    <property type="term" value="F:transaminase activity"/>
    <property type="evidence" value="ECO:0007669"/>
    <property type="project" value="UniProtKB-KW"/>
</dbReference>
<dbReference type="EMBL" id="DYUK01000195">
    <property type="protein sequence ID" value="HJG80553.1"/>
    <property type="molecule type" value="Genomic_DNA"/>
</dbReference>
<dbReference type="GO" id="GO:0006520">
    <property type="term" value="P:amino acid metabolic process"/>
    <property type="evidence" value="ECO:0007669"/>
    <property type="project" value="InterPro"/>
</dbReference>
<evidence type="ECO:0000313" key="9">
    <source>
        <dbReference type="Proteomes" id="UP000784435"/>
    </source>
</evidence>
<dbReference type="InterPro" id="IPR050596">
    <property type="entry name" value="AspAT/PAT-like"/>
</dbReference>
<comment type="similarity">
    <text evidence="2 6">Belongs to the class-I pyridoxal-phosphate-dependent aminotransferase family.</text>
</comment>